<dbReference type="InterPro" id="IPR020635">
    <property type="entry name" value="Tyr_kinase_cat_dom"/>
</dbReference>
<dbReference type="PROSITE" id="PS01186">
    <property type="entry name" value="EGF_2"/>
    <property type="match status" value="1"/>
</dbReference>
<organism evidence="7">
    <name type="scientific">Stephanoeca diplocostata</name>
    <dbReference type="NCBI Taxonomy" id="81535"/>
    <lineage>
        <taxon>Eukaryota</taxon>
        <taxon>Choanoflagellata</taxon>
        <taxon>Acanthoecida</taxon>
        <taxon>Stephanoecidae</taxon>
        <taxon>Stephanoeca</taxon>
    </lineage>
</organism>
<keyword evidence="7" id="KW-0675">Receptor</keyword>
<accession>B3XVX3</accession>
<evidence type="ECO:0000313" key="7">
    <source>
        <dbReference type="EMBL" id="BAG55508.1"/>
    </source>
</evidence>
<evidence type="ECO:0000256" key="5">
    <source>
        <dbReference type="SAM" id="Phobius"/>
    </source>
</evidence>
<dbReference type="InterPro" id="IPR000719">
    <property type="entry name" value="Prot_kinase_dom"/>
</dbReference>
<dbReference type="InterPro" id="IPR001245">
    <property type="entry name" value="Ser-Thr/Tyr_kinase_cat_dom"/>
</dbReference>
<keyword evidence="3" id="KW-0547">Nucleotide-binding</keyword>
<dbReference type="GO" id="GO:0043235">
    <property type="term" value="C:receptor complex"/>
    <property type="evidence" value="ECO:0007669"/>
    <property type="project" value="TreeGrafter"/>
</dbReference>
<dbReference type="Pfam" id="PF07714">
    <property type="entry name" value="PK_Tyr_Ser-Thr"/>
    <property type="match status" value="1"/>
</dbReference>
<keyword evidence="5" id="KW-0472">Membrane</keyword>
<keyword evidence="7" id="KW-0418">Kinase</keyword>
<comment type="catalytic activity">
    <reaction evidence="2">
        <text>L-tyrosyl-[protein] + ATP = O-phospho-L-tyrosyl-[protein] + ADP + H(+)</text>
        <dbReference type="Rhea" id="RHEA:10596"/>
        <dbReference type="Rhea" id="RHEA-COMP:10136"/>
        <dbReference type="Rhea" id="RHEA-COMP:20101"/>
        <dbReference type="ChEBI" id="CHEBI:15378"/>
        <dbReference type="ChEBI" id="CHEBI:30616"/>
        <dbReference type="ChEBI" id="CHEBI:46858"/>
        <dbReference type="ChEBI" id="CHEBI:61978"/>
        <dbReference type="ChEBI" id="CHEBI:456216"/>
        <dbReference type="EC" id="2.7.10.1"/>
    </reaction>
</comment>
<dbReference type="CDD" id="cd00192">
    <property type="entry name" value="PTKc"/>
    <property type="match status" value="1"/>
</dbReference>
<keyword evidence="5" id="KW-1133">Transmembrane helix</keyword>
<dbReference type="PROSITE" id="PS50011">
    <property type="entry name" value="PROTEIN_KINASE_DOM"/>
    <property type="match status" value="1"/>
</dbReference>
<evidence type="ECO:0000256" key="2">
    <source>
        <dbReference type="ARBA" id="ARBA00051243"/>
    </source>
</evidence>
<feature type="region of interest" description="Disordered" evidence="4">
    <location>
        <begin position="818"/>
        <end position="857"/>
    </location>
</feature>
<comment type="subcellular location">
    <subcellularLocation>
        <location evidence="1">Membrane</location>
        <topology evidence="1">Single-pass membrane protein</topology>
    </subcellularLocation>
</comment>
<dbReference type="PROSITE" id="PS00022">
    <property type="entry name" value="EGF_1"/>
    <property type="match status" value="1"/>
</dbReference>
<dbReference type="InterPro" id="IPR000742">
    <property type="entry name" value="EGF"/>
</dbReference>
<dbReference type="InterPro" id="IPR011009">
    <property type="entry name" value="Kinase-like_dom_sf"/>
</dbReference>
<dbReference type="AlphaFoldDB" id="B3XVX3"/>
<dbReference type="GO" id="GO:0005524">
    <property type="term" value="F:ATP binding"/>
    <property type="evidence" value="ECO:0007669"/>
    <property type="project" value="UniProtKB-UniRule"/>
</dbReference>
<dbReference type="Gene3D" id="1.10.510.10">
    <property type="entry name" value="Transferase(Phosphotransferase) domain 1"/>
    <property type="match status" value="1"/>
</dbReference>
<reference evidence="7" key="1">
    <citation type="journal article" date="2008" name="FEBS Lett.">
        <title>Ancient divergence of animal protein tyrosine kinase genes demonstrated by a gene family tree including choanoflagellate genes.</title>
        <authorList>
            <person name="Suga H."/>
            <person name="Sasaki G."/>
            <person name="Kuma K."/>
            <person name="Nishiyori H."/>
            <person name="Hirose N."/>
            <person name="Su Z.H."/>
            <person name="Iwabe N."/>
            <person name="Miyata T."/>
        </authorList>
    </citation>
    <scope>NUCLEOTIDE SEQUENCE</scope>
</reference>
<keyword evidence="5" id="KW-0812">Transmembrane</keyword>
<dbReference type="InterPro" id="IPR008266">
    <property type="entry name" value="Tyr_kinase_AS"/>
</dbReference>
<evidence type="ECO:0000256" key="1">
    <source>
        <dbReference type="ARBA" id="ARBA00004167"/>
    </source>
</evidence>
<feature type="region of interest" description="Disordered" evidence="4">
    <location>
        <begin position="1003"/>
        <end position="1026"/>
    </location>
</feature>
<dbReference type="PRINTS" id="PR00109">
    <property type="entry name" value="TYRKINASE"/>
</dbReference>
<feature type="binding site" evidence="3">
    <location>
        <position position="516"/>
    </location>
    <ligand>
        <name>ATP</name>
        <dbReference type="ChEBI" id="CHEBI:30616"/>
    </ligand>
</feature>
<gene>
    <name evidence="7" type="primary">SdPTK-b</name>
</gene>
<proteinExistence type="evidence at transcript level"/>
<feature type="compositionally biased region" description="Polar residues" evidence="4">
    <location>
        <begin position="1010"/>
        <end position="1026"/>
    </location>
</feature>
<dbReference type="InterPro" id="IPR050122">
    <property type="entry name" value="RTK"/>
</dbReference>
<dbReference type="InterPro" id="IPR017441">
    <property type="entry name" value="Protein_kinase_ATP_BS"/>
</dbReference>
<dbReference type="EMBL" id="AB098186">
    <property type="protein sequence ID" value="BAG55508.1"/>
    <property type="molecule type" value="mRNA"/>
</dbReference>
<evidence type="ECO:0000256" key="3">
    <source>
        <dbReference type="PROSITE-ProRule" id="PRU10141"/>
    </source>
</evidence>
<dbReference type="GO" id="GO:0007169">
    <property type="term" value="P:cell surface receptor protein tyrosine kinase signaling pathway"/>
    <property type="evidence" value="ECO:0007669"/>
    <property type="project" value="TreeGrafter"/>
</dbReference>
<dbReference type="SUPFAM" id="SSF56112">
    <property type="entry name" value="Protein kinase-like (PK-like)"/>
    <property type="match status" value="1"/>
</dbReference>
<dbReference type="PROSITE" id="PS00109">
    <property type="entry name" value="PROTEIN_KINASE_TYR"/>
    <property type="match status" value="1"/>
</dbReference>
<protein>
    <submittedName>
        <fullName evidence="7">Receptor-type protein tyrosine kinase</fullName>
    </submittedName>
</protein>
<evidence type="ECO:0000256" key="4">
    <source>
        <dbReference type="SAM" id="MobiDB-lite"/>
    </source>
</evidence>
<evidence type="ECO:0000259" key="6">
    <source>
        <dbReference type="PROSITE" id="PS50011"/>
    </source>
</evidence>
<feature type="domain" description="Protein kinase" evidence="6">
    <location>
        <begin position="481"/>
        <end position="749"/>
    </location>
</feature>
<keyword evidence="7" id="KW-0808">Transferase</keyword>
<feature type="non-terminal residue" evidence="7">
    <location>
        <position position="1"/>
    </location>
</feature>
<dbReference type="PANTHER" id="PTHR24416">
    <property type="entry name" value="TYROSINE-PROTEIN KINASE RECEPTOR"/>
    <property type="match status" value="1"/>
</dbReference>
<dbReference type="GO" id="GO:0005886">
    <property type="term" value="C:plasma membrane"/>
    <property type="evidence" value="ECO:0007669"/>
    <property type="project" value="TreeGrafter"/>
</dbReference>
<keyword evidence="3" id="KW-0067">ATP-binding</keyword>
<dbReference type="PROSITE" id="PS00107">
    <property type="entry name" value="PROTEIN_KINASE_ATP"/>
    <property type="match status" value="1"/>
</dbReference>
<name>B3XVX3_9EUKA</name>
<dbReference type="GO" id="GO:0004714">
    <property type="term" value="F:transmembrane receptor protein tyrosine kinase activity"/>
    <property type="evidence" value="ECO:0007669"/>
    <property type="project" value="UniProtKB-EC"/>
</dbReference>
<sequence length="1026" mass="111728">NPAEGAFGEIYYRLKFGPNQSNPGFTIDSDSGYVIGLPRTTGNFTMSIVALDAGDGRVLVNEWSFEIVEREEFRVSAAWEADTSVHAEEYSECYVGATCVVDAPKLPKSQMFEHVGGVAGPESVTYQIRFVPLDWTPDRPSTRSPLRTPGGYTVDTITGKIIGIPEFPGRYRIQLVAVDVLESFFRIAIVRDWQFQVSERALLERNNESWPFQLKQGSTVESLTTMIAVDTVYQIDPPENVAAFFNNAVGGISFRLEFYGESPRAGTVLVDSTYGFVQLRFTAKGNYSLQLIAMDGGPDDRAVGVWASPWTFQVLSADTDVASYGPNAMGCATSGTATVVDTVRFDQTFTCGCVSGYNGSNCQFSDRTNCSGVGSVNMDGSCRCQAGYVGAACATAELQASQGTSSTTFFVAGSVGVVFTCCIVVAVVLLLRARAARKSSTPHDFGEDVQILSHMGLVRNAGADSGSPAVRTPVELRRSRFTLGEQLGEGAFGTVQKASYAFSDSDGSFDLEVALKLLKPGHEDERESLLREAYLTAQFEHENVIGLVGVVTAGEPVMMAIQFCANGSLKHVLNDLAAETSGVPIMRLFMFGFGTARGMEYLSQRGFIHRDLAARNVLIDAEDRPKVADFGMSKETDYKKYYQVSEAKSDKVPIRWTSMEALEQGKFSEASDVWAFGVTCHEIFTLGDIPYRGWLNAYVVEQVREGYRMPMPELCPEPLFSKVIQYCFHPNPAKRVKFSQIVRAMRGMLKDSSLTTEWEVKRTKPSLRDRPLGILGTFESEASTHPQSRRGSVASILSLPGDYEYQYGGITAPNIAESVRSGEGNEGSPSGDAVVPCHSPVDDDDALSSLPPDAADKGTLGATSVVIDLGQHMSTESVVDDVLERPGSDRRGSLTSTSSEVIYGDLCDTALSANPVYDVEKSYAYTANGPISTRARNDPVLVLAGLPQHQEGSSDKFALTEDETYTHVLKSAPAFLDPWQHDDFALDICAGILPKNELGEVSKEKKEVRLQQTYEPRQNNGKSTVV</sequence>
<feature type="transmembrane region" description="Helical" evidence="5">
    <location>
        <begin position="409"/>
        <end position="431"/>
    </location>
</feature>
<dbReference type="PANTHER" id="PTHR24416:SF617">
    <property type="entry name" value="RET ONCOGENE, ISOFORM A"/>
    <property type="match status" value="1"/>
</dbReference>
<dbReference type="SMART" id="SM00219">
    <property type="entry name" value="TyrKc"/>
    <property type="match status" value="1"/>
</dbReference>